<evidence type="ECO:0008006" key="5">
    <source>
        <dbReference type="Google" id="ProtNLM"/>
    </source>
</evidence>
<keyword evidence="1" id="KW-0812">Transmembrane</keyword>
<evidence type="ECO:0000256" key="2">
    <source>
        <dbReference type="SAM" id="SignalP"/>
    </source>
</evidence>
<keyword evidence="2" id="KW-0732">Signal</keyword>
<dbReference type="AlphaFoldDB" id="A0A0R2SA40"/>
<evidence type="ECO:0000313" key="3">
    <source>
        <dbReference type="EMBL" id="KRO71732.1"/>
    </source>
</evidence>
<organism evidence="3 4">
    <name type="scientific">OM182 bacterium BACL3 MAG-120507-bin80</name>
    <dbReference type="NCBI Taxonomy" id="1655577"/>
    <lineage>
        <taxon>Bacteria</taxon>
        <taxon>Pseudomonadati</taxon>
        <taxon>Pseudomonadota</taxon>
        <taxon>Gammaproteobacteria</taxon>
        <taxon>OMG group</taxon>
        <taxon>OM182 clade</taxon>
    </lineage>
</organism>
<feature type="chain" id="PRO_5006586919" description="ResB-like domain-containing protein" evidence="2">
    <location>
        <begin position="23"/>
        <end position="206"/>
    </location>
</feature>
<accession>A0A0R2SA40</accession>
<name>A0A0R2SA40_9GAMM</name>
<sequence length="206" mass="23215">MNRLLPVFLSAALLLTSAPAFGHGGVAFEDDVCLISINFLQAHFTVFQPEQSEAEEHCEDIPDVARSVFVMEYLHELLPDMLIDLRIIKDVDKLGRFAAWSDIEAIEDLDALTVFYEEPRIEDGGYYSTEYTFEEKGAYIGVVTARHPTENRDYNAVFYFQVGGADYGTLPLFALMLIGIHGLYWLTSGGPERRRQRKLEAAALRG</sequence>
<feature type="signal peptide" evidence="2">
    <location>
        <begin position="1"/>
        <end position="22"/>
    </location>
</feature>
<dbReference type="Proteomes" id="UP000051934">
    <property type="component" value="Unassembled WGS sequence"/>
</dbReference>
<evidence type="ECO:0000313" key="4">
    <source>
        <dbReference type="Proteomes" id="UP000051934"/>
    </source>
</evidence>
<keyword evidence="1" id="KW-0472">Membrane</keyword>
<proteinExistence type="predicted"/>
<comment type="caution">
    <text evidence="3">The sequence shown here is derived from an EMBL/GenBank/DDBJ whole genome shotgun (WGS) entry which is preliminary data.</text>
</comment>
<feature type="transmembrane region" description="Helical" evidence="1">
    <location>
        <begin position="167"/>
        <end position="187"/>
    </location>
</feature>
<keyword evidence="1" id="KW-1133">Transmembrane helix</keyword>
<dbReference type="EMBL" id="LIBB01000143">
    <property type="protein sequence ID" value="KRO71732.1"/>
    <property type="molecule type" value="Genomic_DNA"/>
</dbReference>
<gene>
    <name evidence="3" type="ORF">ABR69_04810</name>
</gene>
<evidence type="ECO:0000256" key="1">
    <source>
        <dbReference type="SAM" id="Phobius"/>
    </source>
</evidence>
<reference evidence="3 4" key="1">
    <citation type="submission" date="2015-10" db="EMBL/GenBank/DDBJ databases">
        <title>Metagenome-Assembled Genomes uncover a global brackish microbiome.</title>
        <authorList>
            <person name="Hugerth L.W."/>
            <person name="Larsson J."/>
            <person name="Alneberg J."/>
            <person name="Lindh M.V."/>
            <person name="Legrand C."/>
            <person name="Pinhassi J."/>
            <person name="Andersson A.F."/>
        </authorList>
    </citation>
    <scope>NUCLEOTIDE SEQUENCE [LARGE SCALE GENOMIC DNA]</scope>
    <source>
        <strain evidence="3">BACL4 MAG-120507-bin80</strain>
    </source>
</reference>
<protein>
    <recommendedName>
        <fullName evidence="5">ResB-like domain-containing protein</fullName>
    </recommendedName>
</protein>